<dbReference type="Proteomes" id="UP000009049">
    <property type="component" value="Chromosome"/>
</dbReference>
<dbReference type="AlphaFoldDB" id="A4CG85"/>
<reference evidence="1 2" key="1">
    <citation type="journal article" date="2009" name="J. Bacteriol.">
        <title>Complete genome sequence of Robiginitalea biformata HTCC2501.</title>
        <authorList>
            <person name="Oh H.M."/>
            <person name="Giovannoni S.J."/>
            <person name="Lee K."/>
            <person name="Ferriera S."/>
            <person name="Johnson J."/>
            <person name="Cho J.C."/>
        </authorList>
    </citation>
    <scope>NUCLEOTIDE SEQUENCE [LARGE SCALE GENOMIC DNA]</scope>
    <source>
        <strain evidence="2">ATCC BAA-864 / HTCC2501 / KCTC 12146</strain>
    </source>
</reference>
<gene>
    <name evidence="1" type="ordered locus">RB2501_03575</name>
</gene>
<sequence length="48" mass="5228">MEATQKGGIKNGKCELVSQNLPPGALAQENSEGFRRDLFKFQGAFRSA</sequence>
<protein>
    <submittedName>
        <fullName evidence="1">Uncharacterized protein</fullName>
    </submittedName>
</protein>
<evidence type="ECO:0000313" key="1">
    <source>
        <dbReference type="EMBL" id="EAR15943.1"/>
    </source>
</evidence>
<proteinExistence type="predicted"/>
<keyword evidence="2" id="KW-1185">Reference proteome</keyword>
<dbReference type="KEGG" id="rbi:RB2501_03575"/>
<name>A4CG85_ROBBH</name>
<dbReference type="HOGENOM" id="CLU_3157298_0_0_10"/>
<organism evidence="1 2">
    <name type="scientific">Robiginitalea biformata (strain ATCC BAA-864 / DSM 15991 / KCTC 12146 / HTCC2501)</name>
    <dbReference type="NCBI Taxonomy" id="313596"/>
    <lineage>
        <taxon>Bacteria</taxon>
        <taxon>Pseudomonadati</taxon>
        <taxon>Bacteroidota</taxon>
        <taxon>Flavobacteriia</taxon>
        <taxon>Flavobacteriales</taxon>
        <taxon>Flavobacteriaceae</taxon>
        <taxon>Robiginitalea</taxon>
    </lineage>
</organism>
<evidence type="ECO:0000313" key="2">
    <source>
        <dbReference type="Proteomes" id="UP000009049"/>
    </source>
</evidence>
<accession>A4CG85</accession>
<dbReference type="EMBL" id="CP001712">
    <property type="protein sequence ID" value="EAR15943.1"/>
    <property type="molecule type" value="Genomic_DNA"/>
</dbReference>